<reference evidence="3 4" key="1">
    <citation type="submission" date="2019-06" db="EMBL/GenBank/DDBJ databases">
        <authorList>
            <person name="Palmer J.M."/>
        </authorList>
    </citation>
    <scope>NUCLEOTIDE SEQUENCE [LARGE SCALE GENOMIC DNA]</scope>
    <source>
        <strain evidence="3 4">TWF191</strain>
    </source>
</reference>
<dbReference type="EMBL" id="WIPF01000041">
    <property type="protein sequence ID" value="KAF3221966.1"/>
    <property type="molecule type" value="Genomic_DNA"/>
</dbReference>
<dbReference type="PANTHER" id="PTHR21310">
    <property type="entry name" value="AMINOGLYCOSIDE PHOSPHOTRANSFERASE-RELATED-RELATED"/>
    <property type="match status" value="1"/>
</dbReference>
<sequence>MSVSDLPELISSPGTPSSSSSDLRPPKPPNLNFTDVSSADDDEAIKNFTDDELKSFIAALRNKAKEQDHRLHPSSTRVIRISQGYVTKLYGNDWIQDLKAGVDIARGLGIRAPAIERILKNTDGRGAPFECVQEYVPGTNLVELFPKLDLQETIRLAFQLRGMLKIMHKKTNDQLGSCHSLKCRSYWLEYEAGLPPASTAEDIAKVVNFWSNYTPKCAEAKKSFEELKRCCTTGPAALDCPLVFTHHDLAPRNMIVDPRGDLWLIDWDYAGWYPAYFDRASMDHFSPYMCGWSIYTQFRWTIFCSIATESKWERQVDAVHSIKTGSGRYGDNCRSFTIKAGLTPVKLLPNGEFTNANIEVVILI</sequence>
<evidence type="ECO:0000259" key="2">
    <source>
        <dbReference type="Pfam" id="PF01636"/>
    </source>
</evidence>
<name>A0A7C8QR54_ORBOL</name>
<feature type="compositionally biased region" description="Low complexity" evidence="1">
    <location>
        <begin position="11"/>
        <end position="23"/>
    </location>
</feature>
<dbReference type="InterPro" id="IPR051678">
    <property type="entry name" value="AGP_Transferase"/>
</dbReference>
<dbReference type="Pfam" id="PF01636">
    <property type="entry name" value="APH"/>
    <property type="match status" value="1"/>
</dbReference>
<feature type="domain" description="Aminoglycoside phosphotransferase" evidence="2">
    <location>
        <begin position="104"/>
        <end position="281"/>
    </location>
</feature>
<dbReference type="PANTHER" id="PTHR21310:SF39">
    <property type="entry name" value="AMINOGLYCOSIDE PHOSPHOTRANSFERASE DOMAIN-CONTAINING PROTEIN"/>
    <property type="match status" value="1"/>
</dbReference>
<gene>
    <name evidence="3" type="ORF">TWF191_007012</name>
</gene>
<feature type="region of interest" description="Disordered" evidence="1">
    <location>
        <begin position="1"/>
        <end position="39"/>
    </location>
</feature>
<dbReference type="SUPFAM" id="SSF56112">
    <property type="entry name" value="Protein kinase-like (PK-like)"/>
    <property type="match status" value="1"/>
</dbReference>
<evidence type="ECO:0000313" key="3">
    <source>
        <dbReference type="EMBL" id="KAF3221966.1"/>
    </source>
</evidence>
<accession>A0A7C8QR54</accession>
<evidence type="ECO:0000256" key="1">
    <source>
        <dbReference type="SAM" id="MobiDB-lite"/>
    </source>
</evidence>
<proteinExistence type="predicted"/>
<dbReference type="Proteomes" id="UP000483672">
    <property type="component" value="Unassembled WGS sequence"/>
</dbReference>
<dbReference type="AlphaFoldDB" id="A0A7C8QR54"/>
<dbReference type="Gene3D" id="3.90.1200.10">
    <property type="match status" value="1"/>
</dbReference>
<comment type="caution">
    <text evidence="3">The sequence shown here is derived from an EMBL/GenBank/DDBJ whole genome shotgun (WGS) entry which is preliminary data.</text>
</comment>
<organism evidence="3 4">
    <name type="scientific">Orbilia oligospora</name>
    <name type="common">Nematode-trapping fungus</name>
    <name type="synonym">Arthrobotrys oligospora</name>
    <dbReference type="NCBI Taxonomy" id="2813651"/>
    <lineage>
        <taxon>Eukaryota</taxon>
        <taxon>Fungi</taxon>
        <taxon>Dikarya</taxon>
        <taxon>Ascomycota</taxon>
        <taxon>Pezizomycotina</taxon>
        <taxon>Orbiliomycetes</taxon>
        <taxon>Orbiliales</taxon>
        <taxon>Orbiliaceae</taxon>
        <taxon>Orbilia</taxon>
    </lineage>
</organism>
<dbReference type="InterPro" id="IPR002575">
    <property type="entry name" value="Aminoglycoside_PTrfase"/>
</dbReference>
<dbReference type="InterPro" id="IPR011009">
    <property type="entry name" value="Kinase-like_dom_sf"/>
</dbReference>
<evidence type="ECO:0000313" key="4">
    <source>
        <dbReference type="Proteomes" id="UP000483672"/>
    </source>
</evidence>
<protein>
    <recommendedName>
        <fullName evidence="2">Aminoglycoside phosphotransferase domain-containing protein</fullName>
    </recommendedName>
</protein>